<sequence>MIGVLQHSIQELTTAVEHLMTSQRRRFPPQRSRNQAGQAIYYSCGRLCHIMCQCEARQQPQPETTRIRREMSECGSWSLTCAKTRDAVYATYHESQMLTMPAIIAGHHVEMIVDTGAAVNTVPPNFTSGWEQGLKRLQRLYAVSMVTW</sequence>
<dbReference type="Proteomes" id="UP000001555">
    <property type="component" value="Unassembled WGS sequence"/>
</dbReference>
<gene>
    <name evidence="1" type="ORF">IscW_ISCW019738</name>
</gene>
<dbReference type="EMBL" id="ABJB010384800">
    <property type="status" value="NOT_ANNOTATED_CDS"/>
    <property type="molecule type" value="Genomic_DNA"/>
</dbReference>
<evidence type="ECO:0000313" key="3">
    <source>
        <dbReference type="Proteomes" id="UP000001555"/>
    </source>
</evidence>
<proteinExistence type="predicted"/>
<organism>
    <name type="scientific">Ixodes scapularis</name>
    <name type="common">Black-legged tick</name>
    <name type="synonym">Deer tick</name>
    <dbReference type="NCBI Taxonomy" id="6945"/>
    <lineage>
        <taxon>Eukaryota</taxon>
        <taxon>Metazoa</taxon>
        <taxon>Ecdysozoa</taxon>
        <taxon>Arthropoda</taxon>
        <taxon>Chelicerata</taxon>
        <taxon>Arachnida</taxon>
        <taxon>Acari</taxon>
        <taxon>Parasitiformes</taxon>
        <taxon>Ixodida</taxon>
        <taxon>Ixodoidea</taxon>
        <taxon>Ixodidae</taxon>
        <taxon>Ixodinae</taxon>
        <taxon>Ixodes</taxon>
    </lineage>
</organism>
<dbReference type="VEuPathDB" id="VectorBase:ISCW019738"/>
<dbReference type="PaxDb" id="6945-B7PU33"/>
<dbReference type="AlphaFoldDB" id="B7PU33"/>
<evidence type="ECO:0000313" key="2">
    <source>
        <dbReference type="EnsemblMetazoa" id="ISCW019738-PA"/>
    </source>
</evidence>
<keyword evidence="3" id="KW-1185">Reference proteome</keyword>
<reference evidence="2" key="2">
    <citation type="submission" date="2020-05" db="UniProtKB">
        <authorList>
            <consortium name="EnsemblMetazoa"/>
        </authorList>
    </citation>
    <scope>IDENTIFICATION</scope>
    <source>
        <strain evidence="2">wikel</strain>
    </source>
</reference>
<dbReference type="VEuPathDB" id="VectorBase:ISCI019738"/>
<dbReference type="HOGENOM" id="CLU_1760812_0_0_1"/>
<name>B7PU33_IXOSC</name>
<dbReference type="EMBL" id="DS790259">
    <property type="protein sequence ID" value="EEC10105.1"/>
    <property type="molecule type" value="Genomic_DNA"/>
</dbReference>
<dbReference type="InterPro" id="IPR021109">
    <property type="entry name" value="Peptidase_aspartic_dom_sf"/>
</dbReference>
<dbReference type="InParanoid" id="B7PU33"/>
<protein>
    <submittedName>
        <fullName evidence="1 2">Uncharacterized protein</fullName>
    </submittedName>
</protein>
<dbReference type="SUPFAM" id="SSF50630">
    <property type="entry name" value="Acid proteases"/>
    <property type="match status" value="1"/>
</dbReference>
<accession>B7PU33</accession>
<dbReference type="EnsemblMetazoa" id="ISCW019738-RA">
    <property type="protein sequence ID" value="ISCW019738-PA"/>
    <property type="gene ID" value="ISCW019738"/>
</dbReference>
<evidence type="ECO:0000313" key="1">
    <source>
        <dbReference type="EMBL" id="EEC10105.1"/>
    </source>
</evidence>
<reference evidence="1 3" key="1">
    <citation type="submission" date="2008-03" db="EMBL/GenBank/DDBJ databases">
        <title>Annotation of Ixodes scapularis.</title>
        <authorList>
            <consortium name="Ixodes scapularis Genome Project Consortium"/>
            <person name="Caler E."/>
            <person name="Hannick L.I."/>
            <person name="Bidwell S."/>
            <person name="Joardar V."/>
            <person name="Thiagarajan M."/>
            <person name="Amedeo P."/>
            <person name="Galinsky K.J."/>
            <person name="Schobel S."/>
            <person name="Inman J."/>
            <person name="Hostetler J."/>
            <person name="Miller J."/>
            <person name="Hammond M."/>
            <person name="Megy K."/>
            <person name="Lawson D."/>
            <person name="Kodira C."/>
            <person name="Sutton G."/>
            <person name="Meyer J."/>
            <person name="Hill C.A."/>
            <person name="Birren B."/>
            <person name="Nene V."/>
            <person name="Collins F."/>
            <person name="Alarcon-Chaidez F."/>
            <person name="Wikel S."/>
            <person name="Strausberg R."/>
        </authorList>
    </citation>
    <scope>NUCLEOTIDE SEQUENCE [LARGE SCALE GENOMIC DNA]</scope>
    <source>
        <strain evidence="3">Wikel</strain>
        <strain evidence="1">Wikel colony</strain>
    </source>
</reference>